<dbReference type="SUPFAM" id="SSF48592">
    <property type="entry name" value="GroEL equatorial domain-like"/>
    <property type="match status" value="1"/>
</dbReference>
<protein>
    <recommendedName>
        <fullName evidence="3">Bardet-Biedl syndrome 10 protein-like</fullName>
    </recommendedName>
</protein>
<dbReference type="InterPro" id="IPR027409">
    <property type="entry name" value="GroEL-like_apical_dom_sf"/>
</dbReference>
<name>A0A2G8LEM2_STIJA</name>
<dbReference type="Gene3D" id="3.30.260.10">
    <property type="entry name" value="TCP-1-like chaperonin intermediate domain"/>
    <property type="match status" value="1"/>
</dbReference>
<dbReference type="PANTHER" id="PTHR14667:SF2">
    <property type="entry name" value="BARDET-BIEDL SYNDROME 10 PROTEIN"/>
    <property type="match status" value="1"/>
</dbReference>
<comment type="caution">
    <text evidence="1">The sequence shown here is derived from an EMBL/GenBank/DDBJ whole genome shotgun (WGS) entry which is preliminary data.</text>
</comment>
<dbReference type="PANTHER" id="PTHR14667">
    <property type="entry name" value="BARDET-BIEDL SYNDROME 10 PROTEIN"/>
    <property type="match status" value="1"/>
</dbReference>
<dbReference type="Pfam" id="PF00118">
    <property type="entry name" value="Cpn60_TCP1"/>
    <property type="match status" value="3"/>
</dbReference>
<dbReference type="Gene3D" id="1.10.560.10">
    <property type="entry name" value="GroEL-like equatorial domain"/>
    <property type="match status" value="2"/>
</dbReference>
<evidence type="ECO:0000313" key="1">
    <source>
        <dbReference type="EMBL" id="PIK58692.1"/>
    </source>
</evidence>
<dbReference type="InterPro" id="IPR002423">
    <property type="entry name" value="Cpn60/GroEL/TCP-1"/>
</dbReference>
<dbReference type="OrthoDB" id="9393833at2759"/>
<gene>
    <name evidence="1" type="ORF">BSL78_04375</name>
</gene>
<reference evidence="1 2" key="1">
    <citation type="journal article" date="2017" name="PLoS Biol.">
        <title>The sea cucumber genome provides insights into morphological evolution and visceral regeneration.</title>
        <authorList>
            <person name="Zhang X."/>
            <person name="Sun L."/>
            <person name="Yuan J."/>
            <person name="Sun Y."/>
            <person name="Gao Y."/>
            <person name="Zhang L."/>
            <person name="Li S."/>
            <person name="Dai H."/>
            <person name="Hamel J.F."/>
            <person name="Liu C."/>
            <person name="Yu Y."/>
            <person name="Liu S."/>
            <person name="Lin W."/>
            <person name="Guo K."/>
            <person name="Jin S."/>
            <person name="Xu P."/>
            <person name="Storey K.B."/>
            <person name="Huan P."/>
            <person name="Zhang T."/>
            <person name="Zhou Y."/>
            <person name="Zhang J."/>
            <person name="Lin C."/>
            <person name="Li X."/>
            <person name="Xing L."/>
            <person name="Huo D."/>
            <person name="Sun M."/>
            <person name="Wang L."/>
            <person name="Mercier A."/>
            <person name="Li F."/>
            <person name="Yang H."/>
            <person name="Xiang J."/>
        </authorList>
    </citation>
    <scope>NUCLEOTIDE SEQUENCE [LARGE SCALE GENOMIC DNA]</scope>
    <source>
        <strain evidence="1">Shaxun</strain>
        <tissue evidence="1">Muscle</tissue>
    </source>
</reference>
<dbReference type="InterPro" id="IPR027413">
    <property type="entry name" value="GROEL-like_equatorial_sf"/>
</dbReference>
<dbReference type="GO" id="GO:0005524">
    <property type="term" value="F:ATP binding"/>
    <property type="evidence" value="ECO:0007669"/>
    <property type="project" value="InterPro"/>
</dbReference>
<dbReference type="Proteomes" id="UP000230750">
    <property type="component" value="Unassembled WGS sequence"/>
</dbReference>
<keyword evidence="2" id="KW-1185">Reference proteome</keyword>
<dbReference type="GO" id="GO:0051131">
    <property type="term" value="P:chaperone-mediated protein complex assembly"/>
    <property type="evidence" value="ECO:0007669"/>
    <property type="project" value="InterPro"/>
</dbReference>
<organism evidence="1 2">
    <name type="scientific">Stichopus japonicus</name>
    <name type="common">Sea cucumber</name>
    <dbReference type="NCBI Taxonomy" id="307972"/>
    <lineage>
        <taxon>Eukaryota</taxon>
        <taxon>Metazoa</taxon>
        <taxon>Echinodermata</taxon>
        <taxon>Eleutherozoa</taxon>
        <taxon>Echinozoa</taxon>
        <taxon>Holothuroidea</taxon>
        <taxon>Aspidochirotacea</taxon>
        <taxon>Aspidochirotida</taxon>
        <taxon>Stichopodidae</taxon>
        <taxon>Apostichopus</taxon>
    </lineage>
</organism>
<dbReference type="STRING" id="307972.A0A2G8LEM2"/>
<dbReference type="Gene3D" id="3.50.7.10">
    <property type="entry name" value="GroEL"/>
    <property type="match status" value="1"/>
</dbReference>
<dbReference type="AlphaFoldDB" id="A0A2G8LEM2"/>
<dbReference type="EMBL" id="MRZV01000105">
    <property type="protein sequence ID" value="PIK58692.1"/>
    <property type="molecule type" value="Genomic_DNA"/>
</dbReference>
<sequence length="584" mass="65450">MEQKPVNFLEYHKAVKAFEEVIAPSFGPCGSQVLINNSSGHCLVSKDGKTIMEACIAQTPLNHWVKDRIKSHFKSSGDGSKSFILLLSELLRRVEAYYTHIGAAYENQFGNDSLKRFCQALMEHFTLLGREVIPSLLAPSIISNRVCLKMSPCDTDEFWEFLKQLTFTVLQDKFANENARLLSDLTIQFAKLPHPELHIEGHISDIIKSFRHVCQEVSGYSVKDSMIMEGILIQRDFAYQDPTLSKSDKDVKLLLTAYDFEIDQQADSLCVTISSVEGISRAASWNETKWKKFVYNLQSLNVAAIISVNIFPEPLMAFCRLSGISVIHSVFLEDLCYISDETGVPLNYDFPDTSAWFIHTVPFLKRVVLGKSVFCSVGFQNKRGQRMKHLVVCGPTSAVCRSYSSAIHNSLRNVATALEGGHFDSTPHSSGCLDEQLDACCKRGHDCGTNHKQLYAVYGGGVAEMLASINIRDLSEKYENKMTRLAFKCFADSLEIVPKTLHNNSYQVDPKRYLEGKVGIGQESVCGIHARTGKWVPAKEVGIIEPLMYKLTLWQQVLETFCDLFRIDAIIGVGMANSNCKEKQ</sequence>
<proteinExistence type="predicted"/>
<evidence type="ECO:0008006" key="3">
    <source>
        <dbReference type="Google" id="ProtNLM"/>
    </source>
</evidence>
<dbReference type="SUPFAM" id="SSF52029">
    <property type="entry name" value="GroEL apical domain-like"/>
    <property type="match status" value="1"/>
</dbReference>
<accession>A0A2G8LEM2</accession>
<evidence type="ECO:0000313" key="2">
    <source>
        <dbReference type="Proteomes" id="UP000230750"/>
    </source>
</evidence>
<dbReference type="InterPro" id="IPR042619">
    <property type="entry name" value="BBS10"/>
</dbReference>
<dbReference type="InterPro" id="IPR027410">
    <property type="entry name" value="TCP-1-like_intermed_sf"/>
</dbReference>